<dbReference type="InterPro" id="IPR058163">
    <property type="entry name" value="LysR-type_TF_proteobact-type"/>
</dbReference>
<feature type="region of interest" description="Disordered" evidence="5">
    <location>
        <begin position="289"/>
        <end position="312"/>
    </location>
</feature>
<dbReference type="GO" id="GO:0003677">
    <property type="term" value="F:DNA binding"/>
    <property type="evidence" value="ECO:0007669"/>
    <property type="project" value="UniProtKB-KW"/>
</dbReference>
<keyword evidence="3" id="KW-0238">DNA-binding</keyword>
<evidence type="ECO:0000313" key="8">
    <source>
        <dbReference type="Proteomes" id="UP000673447"/>
    </source>
</evidence>
<dbReference type="GO" id="GO:0003700">
    <property type="term" value="F:DNA-binding transcription factor activity"/>
    <property type="evidence" value="ECO:0007669"/>
    <property type="project" value="InterPro"/>
</dbReference>
<dbReference type="PANTHER" id="PTHR30537">
    <property type="entry name" value="HTH-TYPE TRANSCRIPTIONAL REGULATOR"/>
    <property type="match status" value="1"/>
</dbReference>
<dbReference type="Gene3D" id="1.10.10.10">
    <property type="entry name" value="Winged helix-like DNA-binding domain superfamily/Winged helix DNA-binding domain"/>
    <property type="match status" value="1"/>
</dbReference>
<dbReference type="AlphaFoldDB" id="A0A941ARE5"/>
<evidence type="ECO:0000256" key="2">
    <source>
        <dbReference type="ARBA" id="ARBA00023015"/>
    </source>
</evidence>
<evidence type="ECO:0000256" key="1">
    <source>
        <dbReference type="ARBA" id="ARBA00009437"/>
    </source>
</evidence>
<evidence type="ECO:0000256" key="5">
    <source>
        <dbReference type="SAM" id="MobiDB-lite"/>
    </source>
</evidence>
<evidence type="ECO:0000256" key="3">
    <source>
        <dbReference type="ARBA" id="ARBA00023125"/>
    </source>
</evidence>
<dbReference type="Gene3D" id="3.40.190.290">
    <property type="match status" value="1"/>
</dbReference>
<comment type="caution">
    <text evidence="7">The sequence shown here is derived from an EMBL/GenBank/DDBJ whole genome shotgun (WGS) entry which is preliminary data.</text>
</comment>
<evidence type="ECO:0000313" key="7">
    <source>
        <dbReference type="EMBL" id="MBP3982890.1"/>
    </source>
</evidence>
<comment type="similarity">
    <text evidence="1">Belongs to the LysR transcriptional regulatory family.</text>
</comment>
<dbReference type="PANTHER" id="PTHR30537:SF5">
    <property type="entry name" value="HTH-TYPE TRANSCRIPTIONAL ACTIVATOR TTDR-RELATED"/>
    <property type="match status" value="1"/>
</dbReference>
<dbReference type="PROSITE" id="PS50931">
    <property type="entry name" value="HTH_LYSR"/>
    <property type="match status" value="1"/>
</dbReference>
<accession>A0A941ARE5</accession>
<dbReference type="InterPro" id="IPR000847">
    <property type="entry name" value="LysR_HTH_N"/>
</dbReference>
<protein>
    <submittedName>
        <fullName evidence="7">LysR family transcriptional regulator</fullName>
    </submittedName>
</protein>
<dbReference type="Proteomes" id="UP000673447">
    <property type="component" value="Unassembled WGS sequence"/>
</dbReference>
<dbReference type="RefSeq" id="WP_210534772.1">
    <property type="nucleotide sequence ID" value="NZ_JAGKTC010000001.1"/>
</dbReference>
<organism evidence="7 8">
    <name type="scientific">Pseudoxanthomonas helianthi</name>
    <dbReference type="NCBI Taxonomy" id="1453541"/>
    <lineage>
        <taxon>Bacteria</taxon>
        <taxon>Pseudomonadati</taxon>
        <taxon>Pseudomonadota</taxon>
        <taxon>Gammaproteobacteria</taxon>
        <taxon>Lysobacterales</taxon>
        <taxon>Lysobacteraceae</taxon>
        <taxon>Pseudoxanthomonas</taxon>
    </lineage>
</organism>
<keyword evidence="2" id="KW-0805">Transcription regulation</keyword>
<keyword evidence="4" id="KW-0804">Transcription</keyword>
<reference evidence="7" key="2">
    <citation type="submission" date="2021-03" db="EMBL/GenBank/DDBJ databases">
        <authorList>
            <person name="Cao W."/>
        </authorList>
    </citation>
    <scope>NUCLEOTIDE SEQUENCE</scope>
    <source>
        <strain evidence="7">110414</strain>
    </source>
</reference>
<dbReference type="EMBL" id="JAGKTC010000001">
    <property type="protein sequence ID" value="MBP3982890.1"/>
    <property type="molecule type" value="Genomic_DNA"/>
</dbReference>
<dbReference type="SUPFAM" id="SSF46785">
    <property type="entry name" value="Winged helix' DNA-binding domain"/>
    <property type="match status" value="1"/>
</dbReference>
<dbReference type="SUPFAM" id="SSF53850">
    <property type="entry name" value="Periplasmic binding protein-like II"/>
    <property type="match status" value="1"/>
</dbReference>
<dbReference type="InterPro" id="IPR036388">
    <property type="entry name" value="WH-like_DNA-bd_sf"/>
</dbReference>
<dbReference type="InterPro" id="IPR005119">
    <property type="entry name" value="LysR_subst-bd"/>
</dbReference>
<proteinExistence type="inferred from homology"/>
<dbReference type="Pfam" id="PF00126">
    <property type="entry name" value="HTH_1"/>
    <property type="match status" value="1"/>
</dbReference>
<gene>
    <name evidence="7" type="ORF">J5837_00515</name>
</gene>
<evidence type="ECO:0000259" key="6">
    <source>
        <dbReference type="PROSITE" id="PS50931"/>
    </source>
</evidence>
<keyword evidence="8" id="KW-1185">Reference proteome</keyword>
<reference evidence="7" key="1">
    <citation type="journal article" date="2016" name="Int. J. Syst. Evol. Microbiol.">
        <title>Pseudoxanthomonas helianthi sp. nov., isolated from roots of Jerusalem artichoke (Helianthus tuberosus).</title>
        <authorList>
            <person name="Kittiwongwattana C."/>
            <person name="Thawai C."/>
        </authorList>
    </citation>
    <scope>NUCLEOTIDE SEQUENCE</scope>
    <source>
        <strain evidence="7">110414</strain>
    </source>
</reference>
<dbReference type="Pfam" id="PF03466">
    <property type="entry name" value="LysR_substrate"/>
    <property type="match status" value="1"/>
</dbReference>
<dbReference type="InterPro" id="IPR036390">
    <property type="entry name" value="WH_DNA-bd_sf"/>
</dbReference>
<sequence length="312" mass="33186">MITSDDLVFFNVVAGSVSLAESARKLNVTAPAVTQRLRALEQRVGMRLVERSGRRLSLTDEGALVASHGMAVVDALEALSDMLAGRRNAVSGHLHVVAPHGFGRLHVAPVVDAFARAHPGVTVALDLTDNPAAGMLESSDVIVHIGRPGPLDQIVTTLAPNRRILCASPGYLAGVPALRAPADLTRHRCLVVRENAEDVTLWRFRHATRGQATVRIHPALSSNDGAVVREWALAGQGIAIRSEWDVAADLAQGRLKQVLPGWEPPSAAVVAMLGTRHGRSARTTAFLSSLRQSLSPPPWRRKDPAGPAAGRG</sequence>
<feature type="domain" description="HTH lysR-type" evidence="6">
    <location>
        <begin position="2"/>
        <end position="59"/>
    </location>
</feature>
<evidence type="ECO:0000256" key="4">
    <source>
        <dbReference type="ARBA" id="ARBA00023163"/>
    </source>
</evidence>
<name>A0A941ARE5_9GAMM</name>